<feature type="transmembrane region" description="Helical" evidence="4">
    <location>
        <begin position="369"/>
        <end position="396"/>
    </location>
</feature>
<organism evidence="6 7">
    <name type="scientific">Silvimonas iriomotensis</name>
    <dbReference type="NCBI Taxonomy" id="449662"/>
    <lineage>
        <taxon>Bacteria</taxon>
        <taxon>Pseudomonadati</taxon>
        <taxon>Pseudomonadota</taxon>
        <taxon>Betaproteobacteria</taxon>
        <taxon>Neisseriales</taxon>
        <taxon>Chitinibacteraceae</taxon>
        <taxon>Silvimonas</taxon>
    </lineage>
</organism>
<comment type="subcellular location">
    <subcellularLocation>
        <location evidence="1">Cell membrane</location>
    </subcellularLocation>
</comment>
<protein>
    <submittedName>
        <fullName evidence="6">4Fe-4S binding domain-containing protein</fullName>
    </submittedName>
</protein>
<keyword evidence="4" id="KW-0812">Transmembrane</keyword>
<evidence type="ECO:0000313" key="6">
    <source>
        <dbReference type="EMBL" id="GGP23623.1"/>
    </source>
</evidence>
<gene>
    <name evidence="6" type="ORF">GCM10010970_36230</name>
</gene>
<dbReference type="PANTHER" id="PTHR30224:SF4">
    <property type="entry name" value="ELECTRON TRANSPORT PROTEIN YCCM-RELATED"/>
    <property type="match status" value="1"/>
</dbReference>
<reference evidence="7" key="1">
    <citation type="journal article" date="2019" name="Int. J. Syst. Evol. Microbiol.">
        <title>The Global Catalogue of Microorganisms (GCM) 10K type strain sequencing project: providing services to taxonomists for standard genome sequencing and annotation.</title>
        <authorList>
            <consortium name="The Broad Institute Genomics Platform"/>
            <consortium name="The Broad Institute Genome Sequencing Center for Infectious Disease"/>
            <person name="Wu L."/>
            <person name="Ma J."/>
        </authorList>
    </citation>
    <scope>NUCLEOTIDE SEQUENCE [LARGE SCALE GENOMIC DNA]</scope>
    <source>
        <strain evidence="7">CGMCC 1.8859</strain>
    </source>
</reference>
<dbReference type="PANTHER" id="PTHR30224">
    <property type="entry name" value="ELECTRON TRANSPORT PROTEIN"/>
    <property type="match status" value="1"/>
</dbReference>
<evidence type="ECO:0000256" key="1">
    <source>
        <dbReference type="ARBA" id="ARBA00004236"/>
    </source>
</evidence>
<dbReference type="Proteomes" id="UP000637267">
    <property type="component" value="Unassembled WGS sequence"/>
</dbReference>
<dbReference type="Pfam" id="PF12801">
    <property type="entry name" value="Fer4_5"/>
    <property type="match status" value="2"/>
</dbReference>
<sequence>MQQRCSIPAKKTVLASAADWLAQHRGAIITAQWVVVVFYVSLLVFPVLRPLPDSDARILNNLTVFAQFLFWGIWWPFVLLSMVLFGRLWCGVLCPEGALSEWSSRFGLNLPLPRWMRWSGWPFVAFAGTTIYGQMVSVYQYPKAVIVVLGGSTVAAMIIGFLYARDRRAWCKYLCPVNGVFNMLSRLAPIHFKVDKEAWKQSYHGHKVIPIVCAPMVPMRDMQGNADCHMCGRCSSHRDAITLTVRSPNEEVVRVGPPKDARWQSVLVLFGMLGLAIGAFQWTVSPWMITIKQTLAEWLINHNIMWPLEKSLPWFIFTNYPQQNDVFTLLDGSLVVAWIVTVGLVMGAALTAILALANRLLGPWQMRRFHHLVLGLIPLAGCGLFLGLSATSITILKPEGVSLLWVSPVRITMLVLANLWSLGLAAGIVRQYAAPLWRQASAWTVFIAALALIDLTWWLMFWGW</sequence>
<proteinExistence type="predicted"/>
<accession>A0ABQ2PDJ7</accession>
<dbReference type="InterPro" id="IPR017896">
    <property type="entry name" value="4Fe4S_Fe-S-bd"/>
</dbReference>
<keyword evidence="4" id="KW-1133">Transmembrane helix</keyword>
<feature type="transmembrane region" description="Helical" evidence="4">
    <location>
        <begin position="115"/>
        <end position="132"/>
    </location>
</feature>
<dbReference type="RefSeq" id="WP_188706246.1">
    <property type="nucleotide sequence ID" value="NZ_BMLX01000007.1"/>
</dbReference>
<evidence type="ECO:0000313" key="7">
    <source>
        <dbReference type="Proteomes" id="UP000637267"/>
    </source>
</evidence>
<feature type="transmembrane region" description="Helical" evidence="4">
    <location>
        <begin position="408"/>
        <end position="429"/>
    </location>
</feature>
<evidence type="ECO:0000256" key="2">
    <source>
        <dbReference type="ARBA" id="ARBA00022475"/>
    </source>
</evidence>
<dbReference type="InterPro" id="IPR052378">
    <property type="entry name" value="NosR_regulator"/>
</dbReference>
<name>A0ABQ2PDJ7_9NEIS</name>
<keyword evidence="2" id="KW-1003">Cell membrane</keyword>
<feature type="transmembrane region" description="Helical" evidence="4">
    <location>
        <begin position="441"/>
        <end position="461"/>
    </location>
</feature>
<feature type="transmembrane region" description="Helical" evidence="4">
    <location>
        <begin position="144"/>
        <end position="164"/>
    </location>
</feature>
<feature type="domain" description="4Fe-4S ferredoxin-type" evidence="5">
    <location>
        <begin position="155"/>
        <end position="192"/>
    </location>
</feature>
<feature type="transmembrane region" description="Helical" evidence="4">
    <location>
        <begin position="68"/>
        <end position="94"/>
    </location>
</feature>
<comment type="caution">
    <text evidence="6">The sequence shown here is derived from an EMBL/GenBank/DDBJ whole genome shotgun (WGS) entry which is preliminary data.</text>
</comment>
<evidence type="ECO:0000256" key="3">
    <source>
        <dbReference type="ARBA" id="ARBA00023136"/>
    </source>
</evidence>
<feature type="transmembrane region" description="Helical" evidence="4">
    <location>
        <begin position="335"/>
        <end position="357"/>
    </location>
</feature>
<feature type="transmembrane region" description="Helical" evidence="4">
    <location>
        <begin position="266"/>
        <end position="289"/>
    </location>
</feature>
<keyword evidence="3 4" id="KW-0472">Membrane</keyword>
<evidence type="ECO:0000259" key="5">
    <source>
        <dbReference type="Pfam" id="PF12801"/>
    </source>
</evidence>
<feature type="transmembrane region" description="Helical" evidence="4">
    <location>
        <begin position="27"/>
        <end position="48"/>
    </location>
</feature>
<evidence type="ECO:0000256" key="4">
    <source>
        <dbReference type="SAM" id="Phobius"/>
    </source>
</evidence>
<keyword evidence="7" id="KW-1185">Reference proteome</keyword>
<feature type="domain" description="4Fe-4S ferredoxin-type" evidence="5">
    <location>
        <begin position="69"/>
        <end position="110"/>
    </location>
</feature>
<dbReference type="EMBL" id="BMLX01000007">
    <property type="protein sequence ID" value="GGP23623.1"/>
    <property type="molecule type" value="Genomic_DNA"/>
</dbReference>